<name>A0ACC2M3P4_PERAE</name>
<keyword evidence="2" id="KW-1185">Reference proteome</keyword>
<gene>
    <name evidence="1" type="ORF">MRB53_016913</name>
</gene>
<evidence type="ECO:0000313" key="1">
    <source>
        <dbReference type="EMBL" id="KAJ8640219.1"/>
    </source>
</evidence>
<comment type="caution">
    <text evidence="1">The sequence shown here is derived from an EMBL/GenBank/DDBJ whole genome shotgun (WGS) entry which is preliminary data.</text>
</comment>
<dbReference type="Proteomes" id="UP001234297">
    <property type="component" value="Chromosome 5"/>
</dbReference>
<reference evidence="1 2" key="1">
    <citation type="journal article" date="2022" name="Hortic Res">
        <title>A haplotype resolved chromosomal level avocado genome allows analysis of novel avocado genes.</title>
        <authorList>
            <person name="Nath O."/>
            <person name="Fletcher S.J."/>
            <person name="Hayward A."/>
            <person name="Shaw L.M."/>
            <person name="Masouleh A.K."/>
            <person name="Furtado A."/>
            <person name="Henry R.J."/>
            <person name="Mitter N."/>
        </authorList>
    </citation>
    <scope>NUCLEOTIDE SEQUENCE [LARGE SCALE GENOMIC DNA]</scope>
    <source>
        <strain evidence="2">cv. Hass</strain>
    </source>
</reference>
<proteinExistence type="predicted"/>
<sequence>MLRSSRSAPTSHDPEPDLGPRDHSFFSSCSGGGREIQHILAAILVLDSFFQRFSMVSSDFCYRVLIEE</sequence>
<dbReference type="EMBL" id="CM056813">
    <property type="protein sequence ID" value="KAJ8640219.1"/>
    <property type="molecule type" value="Genomic_DNA"/>
</dbReference>
<organism evidence="1 2">
    <name type="scientific">Persea americana</name>
    <name type="common">Avocado</name>
    <dbReference type="NCBI Taxonomy" id="3435"/>
    <lineage>
        <taxon>Eukaryota</taxon>
        <taxon>Viridiplantae</taxon>
        <taxon>Streptophyta</taxon>
        <taxon>Embryophyta</taxon>
        <taxon>Tracheophyta</taxon>
        <taxon>Spermatophyta</taxon>
        <taxon>Magnoliopsida</taxon>
        <taxon>Magnoliidae</taxon>
        <taxon>Laurales</taxon>
        <taxon>Lauraceae</taxon>
        <taxon>Persea</taxon>
    </lineage>
</organism>
<evidence type="ECO:0000313" key="2">
    <source>
        <dbReference type="Proteomes" id="UP001234297"/>
    </source>
</evidence>
<protein>
    <submittedName>
        <fullName evidence="1">Uncharacterized protein</fullName>
    </submittedName>
</protein>
<accession>A0ACC2M3P4</accession>